<gene>
    <name evidence="2" type="ORF">SK128_008905</name>
</gene>
<name>A0AAN8XBX3_HALRR</name>
<dbReference type="Proteomes" id="UP001381693">
    <property type="component" value="Unassembled WGS sequence"/>
</dbReference>
<evidence type="ECO:0000313" key="2">
    <source>
        <dbReference type="EMBL" id="KAK7081615.1"/>
    </source>
</evidence>
<keyword evidence="3" id="KW-1185">Reference proteome</keyword>
<accession>A0AAN8XBX3</accession>
<feature type="compositionally biased region" description="Low complexity" evidence="1">
    <location>
        <begin position="226"/>
        <end position="238"/>
    </location>
</feature>
<comment type="caution">
    <text evidence="2">The sequence shown here is derived from an EMBL/GenBank/DDBJ whole genome shotgun (WGS) entry which is preliminary data.</text>
</comment>
<evidence type="ECO:0000313" key="3">
    <source>
        <dbReference type="Proteomes" id="UP001381693"/>
    </source>
</evidence>
<evidence type="ECO:0008006" key="4">
    <source>
        <dbReference type="Google" id="ProtNLM"/>
    </source>
</evidence>
<feature type="region of interest" description="Disordered" evidence="1">
    <location>
        <begin position="225"/>
        <end position="249"/>
    </location>
</feature>
<dbReference type="EMBL" id="JAXCGZ010004627">
    <property type="protein sequence ID" value="KAK7081615.1"/>
    <property type="molecule type" value="Genomic_DNA"/>
</dbReference>
<reference evidence="2 3" key="1">
    <citation type="submission" date="2023-11" db="EMBL/GenBank/DDBJ databases">
        <title>Halocaridina rubra genome assembly.</title>
        <authorList>
            <person name="Smith C."/>
        </authorList>
    </citation>
    <scope>NUCLEOTIDE SEQUENCE [LARGE SCALE GENOMIC DNA]</scope>
    <source>
        <strain evidence="2">EP-1</strain>
        <tissue evidence="2">Whole</tissue>
    </source>
</reference>
<proteinExistence type="predicted"/>
<protein>
    <recommendedName>
        <fullName evidence="4">Serine-threonine/tyrosine-protein kinase catalytic domain-containing protein</fullName>
    </recommendedName>
</protein>
<sequence length="303" mass="32816">MVMEQVKCGYSLASEIPNGTPGFLSKIMKNCWNIQDHQRPYFPQIIAELLPSTSPCFTEHFRMVSFYHTKEGAEYRKYLKTVLDGEDDNEFTMSLTTTSVLGICNNDDQPPPLPERPFLGLKWPTSLSFRGISGTGAVKEPLETTVSTTVEAMAICHQSALEKNTDDEASLSMPEEIAEFSSCVNISASKKMELAGSTSGLTDTEISSGFKDVAVSRELISGFQNSSSELRSTSESTSKQVRPMDGISPASGSDIVIKINSRGAPFSALALSETPKSSSLGKLPKTLKNVRSMSTPNIEAAAC</sequence>
<evidence type="ECO:0000256" key="1">
    <source>
        <dbReference type="SAM" id="MobiDB-lite"/>
    </source>
</evidence>
<organism evidence="2 3">
    <name type="scientific">Halocaridina rubra</name>
    <name type="common">Hawaiian red shrimp</name>
    <dbReference type="NCBI Taxonomy" id="373956"/>
    <lineage>
        <taxon>Eukaryota</taxon>
        <taxon>Metazoa</taxon>
        <taxon>Ecdysozoa</taxon>
        <taxon>Arthropoda</taxon>
        <taxon>Crustacea</taxon>
        <taxon>Multicrustacea</taxon>
        <taxon>Malacostraca</taxon>
        <taxon>Eumalacostraca</taxon>
        <taxon>Eucarida</taxon>
        <taxon>Decapoda</taxon>
        <taxon>Pleocyemata</taxon>
        <taxon>Caridea</taxon>
        <taxon>Atyoidea</taxon>
        <taxon>Atyidae</taxon>
        <taxon>Halocaridina</taxon>
    </lineage>
</organism>
<dbReference type="AlphaFoldDB" id="A0AAN8XBX3"/>